<dbReference type="EMBL" id="GGEC01086667">
    <property type="protein sequence ID" value="MBX67151.1"/>
    <property type="molecule type" value="Transcribed_RNA"/>
</dbReference>
<accession>A0A2P2QJK8</accession>
<proteinExistence type="predicted"/>
<reference evidence="1" key="1">
    <citation type="submission" date="2018-02" db="EMBL/GenBank/DDBJ databases">
        <title>Rhizophora mucronata_Transcriptome.</title>
        <authorList>
            <person name="Meera S.P."/>
            <person name="Sreeshan A."/>
            <person name="Augustine A."/>
        </authorList>
    </citation>
    <scope>NUCLEOTIDE SEQUENCE</scope>
    <source>
        <tissue evidence="1">Leaf</tissue>
    </source>
</reference>
<protein>
    <submittedName>
        <fullName evidence="1">Uncharacterized protein</fullName>
    </submittedName>
</protein>
<sequence length="39" mass="4857">MRVKEREIHGQCICAQHEWLKTKIRGPKQHLWLFHLYEL</sequence>
<evidence type="ECO:0000313" key="1">
    <source>
        <dbReference type="EMBL" id="MBX67151.1"/>
    </source>
</evidence>
<name>A0A2P2QJK8_RHIMU</name>
<dbReference type="AlphaFoldDB" id="A0A2P2QJK8"/>
<organism evidence="1">
    <name type="scientific">Rhizophora mucronata</name>
    <name type="common">Asiatic mangrove</name>
    <dbReference type="NCBI Taxonomy" id="61149"/>
    <lineage>
        <taxon>Eukaryota</taxon>
        <taxon>Viridiplantae</taxon>
        <taxon>Streptophyta</taxon>
        <taxon>Embryophyta</taxon>
        <taxon>Tracheophyta</taxon>
        <taxon>Spermatophyta</taxon>
        <taxon>Magnoliopsida</taxon>
        <taxon>eudicotyledons</taxon>
        <taxon>Gunneridae</taxon>
        <taxon>Pentapetalae</taxon>
        <taxon>rosids</taxon>
        <taxon>fabids</taxon>
        <taxon>Malpighiales</taxon>
        <taxon>Rhizophoraceae</taxon>
        <taxon>Rhizophora</taxon>
    </lineage>
</organism>